<protein>
    <recommendedName>
        <fullName evidence="11">E3 SUMO-protein ligase RanBP2</fullName>
    </recommendedName>
</protein>
<feature type="compositionally biased region" description="Acidic residues" evidence="6">
    <location>
        <begin position="2064"/>
        <end position="2074"/>
    </location>
</feature>
<evidence type="ECO:0000256" key="1">
    <source>
        <dbReference type="ARBA" id="ARBA00022553"/>
    </source>
</evidence>
<feature type="compositionally biased region" description="Low complexity" evidence="6">
    <location>
        <begin position="1154"/>
        <end position="1163"/>
    </location>
</feature>
<keyword evidence="3 5" id="KW-0863">Zinc-finger</keyword>
<dbReference type="GO" id="GO:0005737">
    <property type="term" value="C:cytoplasm"/>
    <property type="evidence" value="ECO:0007669"/>
    <property type="project" value="TreeGrafter"/>
</dbReference>
<dbReference type="InterPro" id="IPR045256">
    <property type="entry name" value="RanBP1_RanBD"/>
</dbReference>
<dbReference type="SMART" id="SM00547">
    <property type="entry name" value="ZnF_RBZ"/>
    <property type="match status" value="1"/>
</dbReference>
<dbReference type="InterPro" id="IPR011993">
    <property type="entry name" value="PH-like_dom_sf"/>
</dbReference>
<feature type="compositionally biased region" description="Polar residues" evidence="6">
    <location>
        <begin position="1802"/>
        <end position="1833"/>
    </location>
</feature>
<feature type="domain" description="RanBD1" evidence="7">
    <location>
        <begin position="1370"/>
        <end position="1504"/>
    </location>
</feature>
<evidence type="ECO:0000256" key="2">
    <source>
        <dbReference type="ARBA" id="ARBA00022723"/>
    </source>
</evidence>
<evidence type="ECO:0000259" key="7">
    <source>
        <dbReference type="PROSITE" id="PS50196"/>
    </source>
</evidence>
<evidence type="ECO:0000256" key="5">
    <source>
        <dbReference type="PROSITE-ProRule" id="PRU00322"/>
    </source>
</evidence>
<dbReference type="Pfam" id="PF00638">
    <property type="entry name" value="Ran_BP1"/>
    <property type="match status" value="3"/>
</dbReference>
<dbReference type="SUPFAM" id="SSF50729">
    <property type="entry name" value="PH domain-like"/>
    <property type="match status" value="3"/>
</dbReference>
<keyword evidence="10" id="KW-1185">Reference proteome</keyword>
<feature type="compositionally biased region" description="Polar residues" evidence="6">
    <location>
        <begin position="1339"/>
        <end position="1348"/>
    </location>
</feature>
<feature type="region of interest" description="Disordered" evidence="6">
    <location>
        <begin position="2045"/>
        <end position="2074"/>
    </location>
</feature>
<evidence type="ECO:0000259" key="8">
    <source>
        <dbReference type="PROSITE" id="PS50199"/>
    </source>
</evidence>
<comment type="caution">
    <text evidence="9">The sequence shown here is derived from an EMBL/GenBank/DDBJ whole genome shotgun (WGS) entry which is preliminary data.</text>
</comment>
<dbReference type="SUPFAM" id="SSF90209">
    <property type="entry name" value="Ran binding protein zinc finger-like"/>
    <property type="match status" value="1"/>
</dbReference>
<evidence type="ECO:0000313" key="9">
    <source>
        <dbReference type="EMBL" id="KAK7575992.1"/>
    </source>
</evidence>
<feature type="region of interest" description="Disordered" evidence="6">
    <location>
        <begin position="1134"/>
        <end position="1163"/>
    </location>
</feature>
<evidence type="ECO:0000256" key="6">
    <source>
        <dbReference type="SAM" id="MobiDB-lite"/>
    </source>
</evidence>
<dbReference type="PANTHER" id="PTHR23138">
    <property type="entry name" value="RAN BINDING PROTEIN"/>
    <property type="match status" value="1"/>
</dbReference>
<dbReference type="PROSITE" id="PS01358">
    <property type="entry name" value="ZF_RANBP2_1"/>
    <property type="match status" value="1"/>
</dbReference>
<dbReference type="Gene3D" id="2.30.29.30">
    <property type="entry name" value="Pleckstrin-homology domain (PH domain)/Phosphotyrosine-binding domain (PTB)"/>
    <property type="match status" value="3"/>
</dbReference>
<dbReference type="InterPro" id="IPR001876">
    <property type="entry name" value="Znf_RanBP2"/>
</dbReference>
<feature type="region of interest" description="Disordered" evidence="6">
    <location>
        <begin position="1874"/>
        <end position="1914"/>
    </location>
</feature>
<feature type="domain" description="RanBP2-type" evidence="8">
    <location>
        <begin position="1528"/>
        <end position="1558"/>
    </location>
</feature>
<reference evidence="9 10" key="1">
    <citation type="submission" date="2024-03" db="EMBL/GenBank/DDBJ databases">
        <title>Adaptation during the transition from Ophiocordyceps entomopathogen to insect associate is accompanied by gene loss and intensified selection.</title>
        <authorList>
            <person name="Ward C.M."/>
            <person name="Onetto C.A."/>
            <person name="Borneman A.R."/>
        </authorList>
    </citation>
    <scope>NUCLEOTIDE SEQUENCE [LARGE SCALE GENOMIC DNA]</scope>
    <source>
        <strain evidence="9">AWRI1</strain>
        <tissue evidence="9">Single Adult Female</tissue>
    </source>
</reference>
<dbReference type="GO" id="GO:0005096">
    <property type="term" value="F:GTPase activator activity"/>
    <property type="evidence" value="ECO:0007669"/>
    <property type="project" value="TreeGrafter"/>
</dbReference>
<proteinExistence type="predicted"/>
<evidence type="ECO:0008006" key="11">
    <source>
        <dbReference type="Google" id="ProtNLM"/>
    </source>
</evidence>
<keyword evidence="4" id="KW-0862">Zinc</keyword>
<dbReference type="FunFam" id="2.30.29.30:FF:000018">
    <property type="entry name" value="E3 SUMO-protein ligase RanBP2"/>
    <property type="match status" value="3"/>
</dbReference>
<sequence length="2209" mass="246006">MFLTKRDVDKHCQEVMSKCKTEKDRNLRCLNIAQQYYNVRDYEAARRYIISFLSVKDDSPVAHKLFAQCLEYFGEKEKALSEYKFSLNLDPKQPELYLKVCELYADSNIVVDKTEAKYWHDKAETQFPYHPVVIKLKKKMFAIGESQNGMSVESILLDEVKEKPNDPTVNAKLLNFYIDNGRFREAYDQAFKRKIGFVPNLFWYQSCVQICKSYRNQFPTSLNEEFYGNYLIALERSLALSVQDVKMRRISIPEGVELLAGFDETLSEATDLKNKSERLLLILNHMYGQLCFYTAHILYRKAKWEDNNWPEMIKLISPLLLLSTANRFDIRRAKEEGPLSQILKICILNSVNRILQAGYILTALVKQSPKHFFEKIFHFCVSSYWRERICEIIYNTSNYKNFSKSSFFMKFDGFSSIPDELPKNVTDEIDQFLSVCETLYPSSLHHLVWIGVQYLNISNKNSICDVVLPLKFTVKFTGSLQFSPNSSSSYAENLSKIDIEAFLFSCVYCAKSLLDHQIDKNKPLGSYILPADVSKPFCSPEQDLWWDYVNQMINQTIPEEQYSRARATIQRGIENIRLVRHQVLPLHLLILLGRTFANKAMVESDSVRASELESRSLLYWKAALPLLEKAVQKESYLTPSKSMFEFQESIITVADAAKLVSEAKRFIGMVKCKEKNYCDSIFVNESFEEPKTDASASAAQSFHSADDPLLKTILEQNTKIMDRLETLFSKQELLSSNQFQLFETISALSKKIDDVLIMPNDCYLDALSASEQPASPHAASQASNTNVNNKSVSSVPVQPLVGNNLYPIPPGVQTNYPMFQPFCPAPLVAPTTASFLSQYLQTPPQAPIPNFQFIPDTKESYSTTNRSIASSSIFGTNTPPTAASARGLSAISSALPLAETLAHNTPQTFGDPKMFQTSFPISIKPSEIPSTSSLFPFASPNITSLFQQMTSSPVSATVNSAAPHPFQVPNVVNPVLFPSVQVPEDEDDESDEYPVEHDPIPDFKPIIPLPDEVEVKTGEEGEEILFENRAKLYRFVDKEWKERGVGPFKILKNQLNSRVRILMRREVVHKICANHFLSEGMNLIAKGDRAWVYCAMDFADEQTREEKLCVKFQTPEIANEFYRIFNENKMTGTQTATVEKTPQPTPIASPVSKLTTPASTSSPLASVDGNKKIVIAPPVLSVQSPKEKATEPSKTQFGGFTFNAKPILSAAPEKKEPVVVDDKKKPPFASFSGFSLGCLARSDGESKLFTPSAVSSAAPSITHPSALAFVKEEKGPMLFGTIENALDFSNLSKNADGTAFAKSKDFKGFAGAGLPVFGMKAAQTKAEEKSFGSPAGSFLKSSPGQAASTPKAAESLQDESNDGEYVPTAEFTPVIPLPELVEVKTGEEELELLYEEHCKLFRFTQEQWKERGVGKMKILRDPKDGTIRMLMRRDQVHKVCCNQRMTQNHVLKALSTTDKAWSWVGKDFSEGELKDELLCVRFKTVELAAAFKEAFELAKARLSEAPAPSVAQTTTDSTLPPLSQMYKRDKSMWECKECYVTNKEDDTVCVACAQPKDGVAQPAPSKPSMFGASGGPFSFSAYPTVATTTPATTMSFGIPAVTSTVTPFTFGMPTLSTVASTGVTTAVNSSQDVSTSAPVFSFGNLSALKSESGGSLFGNNSFHFGDKSTPPSKSAGNAVVSPPEKKSAADSNNVSIFGGTGNSSFAKSTSAFSTFSFKLPNKSNDDSSSVDGSRLTPVSSYSIVFDSFDDVQFVSETNIPEDEKKLATSLMLPPNYFAYKYSNKNCPGCVGCDEEDRKAELSRNSTPKESSKASDSTINAKSTSDGNSPTSALNLAKSENAGFSFGGFTNPSSGNSWLNKSSFNFGSIFNANTVPSGESTPKKAEEEDDSDAEEKDTVEPNENDPHFEPIIPLPNLVETKTGEEDECIEFCERSKLFRYDKDKKEWKERGIGDLKVLFHPIHKSYRLLLRREQVHKVVLNQRITSTFTLKPLSSNAKSWCWVGMNLPEEASEPVLEELAVRFKTEETAKIFEHVVLQCIERLGSSEQGEENSTEVTESEALAGDAEDNEYEVEEGDGYYGEEDYDELYDGQQYYVDEHGIQDAMTEIMFDGHAKLTIVEDGSSADYDGVIRLIRGNVEAPEDEHDEQDERVKSFLQFSTPDVPSLYTAEINKDSQTLVSSHLLLGDSMRQLLFLSLLERSYHSSSVTFF</sequence>
<dbReference type="Gene3D" id="4.10.1060.10">
    <property type="entry name" value="Zinc finger, RanBP2-type"/>
    <property type="match status" value="1"/>
</dbReference>
<feature type="region of interest" description="Disordered" evidence="6">
    <location>
        <begin position="1800"/>
        <end position="1833"/>
    </location>
</feature>
<dbReference type="EMBL" id="JBBCAQ010000036">
    <property type="protein sequence ID" value="KAK7575992.1"/>
    <property type="molecule type" value="Genomic_DNA"/>
</dbReference>
<evidence type="ECO:0000256" key="4">
    <source>
        <dbReference type="ARBA" id="ARBA00022833"/>
    </source>
</evidence>
<feature type="region of interest" description="Disordered" evidence="6">
    <location>
        <begin position="1667"/>
        <end position="1692"/>
    </location>
</feature>
<dbReference type="SUPFAM" id="SSF48452">
    <property type="entry name" value="TPR-like"/>
    <property type="match status" value="1"/>
</dbReference>
<evidence type="ECO:0000256" key="3">
    <source>
        <dbReference type="ARBA" id="ARBA00022771"/>
    </source>
</evidence>
<dbReference type="PROSITE" id="PS50196">
    <property type="entry name" value="RANBD1"/>
    <property type="match status" value="3"/>
</dbReference>
<organism evidence="9 10">
    <name type="scientific">Parthenolecanium corni</name>
    <dbReference type="NCBI Taxonomy" id="536013"/>
    <lineage>
        <taxon>Eukaryota</taxon>
        <taxon>Metazoa</taxon>
        <taxon>Ecdysozoa</taxon>
        <taxon>Arthropoda</taxon>
        <taxon>Hexapoda</taxon>
        <taxon>Insecta</taxon>
        <taxon>Pterygota</taxon>
        <taxon>Neoptera</taxon>
        <taxon>Paraneoptera</taxon>
        <taxon>Hemiptera</taxon>
        <taxon>Sternorrhyncha</taxon>
        <taxon>Coccoidea</taxon>
        <taxon>Coccidae</taxon>
        <taxon>Parthenolecanium</taxon>
    </lineage>
</organism>
<dbReference type="CDD" id="cd13179">
    <property type="entry name" value="RanBD_RanBP1"/>
    <property type="match status" value="1"/>
</dbReference>
<dbReference type="GO" id="GO:0006913">
    <property type="term" value="P:nucleocytoplasmic transport"/>
    <property type="evidence" value="ECO:0007669"/>
    <property type="project" value="InterPro"/>
</dbReference>
<gene>
    <name evidence="9" type="ORF">V9T40_012278</name>
</gene>
<dbReference type="PROSITE" id="PS50199">
    <property type="entry name" value="ZF_RANBP2_2"/>
    <property type="match status" value="1"/>
</dbReference>
<dbReference type="GO" id="GO:0008270">
    <property type="term" value="F:zinc ion binding"/>
    <property type="evidence" value="ECO:0007669"/>
    <property type="project" value="UniProtKB-KW"/>
</dbReference>
<dbReference type="InterPro" id="IPR045255">
    <property type="entry name" value="RanBP1-like"/>
</dbReference>
<feature type="compositionally biased region" description="Basic and acidic residues" evidence="6">
    <location>
        <begin position="1895"/>
        <end position="1907"/>
    </location>
</feature>
<accession>A0AAN9T6W3</accession>
<dbReference type="Gene3D" id="1.25.40.10">
    <property type="entry name" value="Tetratricopeptide repeat domain"/>
    <property type="match status" value="1"/>
</dbReference>
<dbReference type="GO" id="GO:0005643">
    <property type="term" value="C:nuclear pore"/>
    <property type="evidence" value="ECO:0007669"/>
    <property type="project" value="TreeGrafter"/>
</dbReference>
<evidence type="ECO:0000313" key="10">
    <source>
        <dbReference type="Proteomes" id="UP001367676"/>
    </source>
</evidence>
<dbReference type="Proteomes" id="UP001367676">
    <property type="component" value="Unassembled WGS sequence"/>
</dbReference>
<dbReference type="InterPro" id="IPR011990">
    <property type="entry name" value="TPR-like_helical_dom_sf"/>
</dbReference>
<keyword evidence="1" id="KW-0597">Phosphoprotein</keyword>
<feature type="domain" description="RanBD1" evidence="7">
    <location>
        <begin position="1002"/>
        <end position="1134"/>
    </location>
</feature>
<dbReference type="PANTHER" id="PTHR23138:SF87">
    <property type="entry name" value="E3 SUMO-PROTEIN LIGASE RANBP2"/>
    <property type="match status" value="1"/>
</dbReference>
<dbReference type="SMART" id="SM00160">
    <property type="entry name" value="RanBD"/>
    <property type="match status" value="3"/>
</dbReference>
<feature type="domain" description="RanBD1" evidence="7">
    <location>
        <begin position="1906"/>
        <end position="2044"/>
    </location>
</feature>
<dbReference type="InterPro" id="IPR000156">
    <property type="entry name" value="Ran_bind_dom"/>
</dbReference>
<name>A0AAN9T6W3_9HEMI</name>
<feature type="region of interest" description="Disordered" evidence="6">
    <location>
        <begin position="1332"/>
        <end position="1365"/>
    </location>
</feature>
<keyword evidence="2" id="KW-0479">Metal-binding</keyword>
<dbReference type="InterPro" id="IPR036443">
    <property type="entry name" value="Znf_RanBP2_sf"/>
</dbReference>